<dbReference type="AlphaFoldDB" id="A0A419PVJ8"/>
<keyword evidence="3" id="KW-1185">Reference proteome</keyword>
<reference evidence="2 3" key="1">
    <citation type="journal article" date="2018" name="Biotechnol. Adv.">
        <title>Improved genomic resources and new bioinformatic workflow for the carcinogenic parasite Clonorchis sinensis: Biotechnological implications.</title>
        <authorList>
            <person name="Wang D."/>
            <person name="Korhonen P.K."/>
            <person name="Gasser R.B."/>
            <person name="Young N.D."/>
        </authorList>
    </citation>
    <scope>NUCLEOTIDE SEQUENCE [LARGE SCALE GENOMIC DNA]</scope>
    <source>
        <strain evidence="2">Cs-k2</strain>
    </source>
</reference>
<dbReference type="InParanoid" id="A0A419PVJ8"/>
<dbReference type="Proteomes" id="UP000286415">
    <property type="component" value="Unassembled WGS sequence"/>
</dbReference>
<accession>A0A419PVJ8</accession>
<organism evidence="2 3">
    <name type="scientific">Clonorchis sinensis</name>
    <name type="common">Chinese liver fluke</name>
    <dbReference type="NCBI Taxonomy" id="79923"/>
    <lineage>
        <taxon>Eukaryota</taxon>
        <taxon>Metazoa</taxon>
        <taxon>Spiralia</taxon>
        <taxon>Lophotrochozoa</taxon>
        <taxon>Platyhelminthes</taxon>
        <taxon>Trematoda</taxon>
        <taxon>Digenea</taxon>
        <taxon>Opisthorchiida</taxon>
        <taxon>Opisthorchiata</taxon>
        <taxon>Opisthorchiidae</taxon>
        <taxon>Clonorchis</taxon>
    </lineage>
</organism>
<protein>
    <submittedName>
        <fullName evidence="2">Uncharacterized protein</fullName>
    </submittedName>
</protein>
<sequence length="121" mass="13617">MITLADTLASPNSLPSRRETSLSIGHPSEISPCGSDRRMRIGIDQLSSALVILQRCTATGERKKTFAAELFIKKHQLNSYRPLDKKEALSHALHLQKLNIRLLLERVFLNFPGYSLTITQM</sequence>
<name>A0A419PVJ8_CLOSI</name>
<feature type="region of interest" description="Disordered" evidence="1">
    <location>
        <begin position="1"/>
        <end position="29"/>
    </location>
</feature>
<comment type="caution">
    <text evidence="2">The sequence shown here is derived from an EMBL/GenBank/DDBJ whole genome shotgun (WGS) entry which is preliminary data.</text>
</comment>
<gene>
    <name evidence="2" type="ORF">CSKR_107776</name>
</gene>
<evidence type="ECO:0000256" key="1">
    <source>
        <dbReference type="SAM" id="MobiDB-lite"/>
    </source>
</evidence>
<dbReference type="EMBL" id="NIRI02000013">
    <property type="protein sequence ID" value="KAG5453439.1"/>
    <property type="molecule type" value="Genomic_DNA"/>
</dbReference>
<proteinExistence type="predicted"/>
<reference evidence="2 3" key="2">
    <citation type="journal article" date="2021" name="Genomics">
        <title>High-quality reference genome for Clonorchis sinensis.</title>
        <authorList>
            <person name="Young N.D."/>
            <person name="Stroehlein A.J."/>
            <person name="Kinkar L."/>
            <person name="Wang T."/>
            <person name="Sohn W.M."/>
            <person name="Chang B.C.H."/>
            <person name="Kaur P."/>
            <person name="Weisz D."/>
            <person name="Dudchenko O."/>
            <person name="Aiden E.L."/>
            <person name="Korhonen P.K."/>
            <person name="Gasser R.B."/>
        </authorList>
    </citation>
    <scope>NUCLEOTIDE SEQUENCE [LARGE SCALE GENOMIC DNA]</scope>
    <source>
        <strain evidence="2">Cs-k2</strain>
    </source>
</reference>
<evidence type="ECO:0000313" key="2">
    <source>
        <dbReference type="EMBL" id="KAG5453439.1"/>
    </source>
</evidence>
<evidence type="ECO:0000313" key="3">
    <source>
        <dbReference type="Proteomes" id="UP000286415"/>
    </source>
</evidence>